<evidence type="ECO:0000313" key="5">
    <source>
        <dbReference type="EMBL" id="MDY7224745.1"/>
    </source>
</evidence>
<evidence type="ECO:0000256" key="3">
    <source>
        <dbReference type="HAMAP-Rule" id="MF_00272"/>
    </source>
</evidence>
<feature type="domain" description="Lipoyl-binding" evidence="4">
    <location>
        <begin position="23"/>
        <end position="105"/>
    </location>
</feature>
<keyword evidence="2 3" id="KW-0450">Lipoyl</keyword>
<sequence length="128" mass="13744">MSDIPKDLKYTKDHEWARQQGNTVIIGVTAHAQEALGDVVYVELPKVGSTLTAGKQFGVIESTKAVSELFAPLSGKVVKVNDVLSDNPQTVNADPYGSGWIVEIEPSDAQQLGELMDAAAYETLVKKA</sequence>
<dbReference type="NCBIfam" id="NF002270">
    <property type="entry name" value="PRK01202.1"/>
    <property type="match status" value="1"/>
</dbReference>
<dbReference type="HAMAP" id="MF_00272">
    <property type="entry name" value="GcvH"/>
    <property type="match status" value="1"/>
</dbReference>
<comment type="similarity">
    <text evidence="1 3">Belongs to the GcvH family.</text>
</comment>
<feature type="modified residue" description="N6-lipoyllysine" evidence="3">
    <location>
        <position position="64"/>
    </location>
</feature>
<evidence type="ECO:0000313" key="6">
    <source>
        <dbReference type="Proteomes" id="UP001291309"/>
    </source>
</evidence>
<name>A0ABU5GU81_9BACT</name>
<reference evidence="5 6" key="1">
    <citation type="submission" date="2023-12" db="EMBL/GenBank/DDBJ databases">
        <title>the genome sequence of Hyalangium sp. s54d21.</title>
        <authorList>
            <person name="Zhang X."/>
        </authorList>
    </citation>
    <scope>NUCLEOTIDE SEQUENCE [LARGE SCALE GENOMIC DNA]</scope>
    <source>
        <strain evidence="6">s54d21</strain>
    </source>
</reference>
<dbReference type="Proteomes" id="UP001291309">
    <property type="component" value="Unassembled WGS sequence"/>
</dbReference>
<keyword evidence="6" id="KW-1185">Reference proteome</keyword>
<dbReference type="PROSITE" id="PS50968">
    <property type="entry name" value="BIOTINYL_LIPOYL"/>
    <property type="match status" value="1"/>
</dbReference>
<dbReference type="PANTHER" id="PTHR11715:SF3">
    <property type="entry name" value="GLYCINE CLEAVAGE SYSTEM H PROTEIN-RELATED"/>
    <property type="match status" value="1"/>
</dbReference>
<dbReference type="NCBIfam" id="TIGR00527">
    <property type="entry name" value="gcvH"/>
    <property type="match status" value="1"/>
</dbReference>
<dbReference type="InterPro" id="IPR017453">
    <property type="entry name" value="GCV_H_sub"/>
</dbReference>
<evidence type="ECO:0000256" key="2">
    <source>
        <dbReference type="ARBA" id="ARBA00022823"/>
    </source>
</evidence>
<comment type="cofactor">
    <cofactor evidence="3">
        <name>(R)-lipoate</name>
        <dbReference type="ChEBI" id="CHEBI:83088"/>
    </cofactor>
    <text evidence="3">Binds 1 lipoyl cofactor covalently.</text>
</comment>
<dbReference type="InterPro" id="IPR011053">
    <property type="entry name" value="Single_hybrid_motif"/>
</dbReference>
<comment type="subunit">
    <text evidence="3">The glycine cleavage system is composed of four proteins: P, T, L and H.</text>
</comment>
<comment type="function">
    <text evidence="3">The glycine cleavage system catalyzes the degradation of glycine. The H protein shuttles the methylamine group of glycine from the P protein to the T protein.</text>
</comment>
<dbReference type="PROSITE" id="PS00189">
    <property type="entry name" value="LIPOYL"/>
    <property type="match status" value="1"/>
</dbReference>
<dbReference type="CDD" id="cd06848">
    <property type="entry name" value="GCS_H"/>
    <property type="match status" value="1"/>
</dbReference>
<dbReference type="RefSeq" id="WP_321543479.1">
    <property type="nucleotide sequence ID" value="NZ_JAXIVS010000001.1"/>
</dbReference>
<dbReference type="PANTHER" id="PTHR11715">
    <property type="entry name" value="GLYCINE CLEAVAGE SYSTEM H PROTEIN"/>
    <property type="match status" value="1"/>
</dbReference>
<dbReference type="Pfam" id="PF01597">
    <property type="entry name" value="GCV_H"/>
    <property type="match status" value="1"/>
</dbReference>
<dbReference type="SUPFAM" id="SSF51230">
    <property type="entry name" value="Single hybrid motif"/>
    <property type="match status" value="1"/>
</dbReference>
<dbReference type="InterPro" id="IPR003016">
    <property type="entry name" value="2-oxoA_DH_lipoyl-BS"/>
</dbReference>
<comment type="caution">
    <text evidence="5">The sequence shown here is derived from an EMBL/GenBank/DDBJ whole genome shotgun (WGS) entry which is preliminary data.</text>
</comment>
<dbReference type="InterPro" id="IPR033753">
    <property type="entry name" value="GCV_H/Fam206"/>
</dbReference>
<gene>
    <name evidence="3 5" type="primary">gcvH</name>
    <name evidence="5" type="ORF">SYV04_00055</name>
</gene>
<evidence type="ECO:0000259" key="4">
    <source>
        <dbReference type="PROSITE" id="PS50968"/>
    </source>
</evidence>
<evidence type="ECO:0000256" key="1">
    <source>
        <dbReference type="ARBA" id="ARBA00009249"/>
    </source>
</evidence>
<proteinExistence type="inferred from homology"/>
<dbReference type="InterPro" id="IPR002930">
    <property type="entry name" value="GCV_H"/>
</dbReference>
<protein>
    <recommendedName>
        <fullName evidence="3">Glycine cleavage system H protein</fullName>
    </recommendedName>
</protein>
<dbReference type="InterPro" id="IPR000089">
    <property type="entry name" value="Biotin_lipoyl"/>
</dbReference>
<accession>A0ABU5GU81</accession>
<dbReference type="Gene3D" id="2.40.50.100">
    <property type="match status" value="1"/>
</dbReference>
<dbReference type="EMBL" id="JAXIVS010000001">
    <property type="protein sequence ID" value="MDY7224745.1"/>
    <property type="molecule type" value="Genomic_DNA"/>
</dbReference>
<organism evidence="5 6">
    <name type="scientific">Hyalangium rubrum</name>
    <dbReference type="NCBI Taxonomy" id="3103134"/>
    <lineage>
        <taxon>Bacteria</taxon>
        <taxon>Pseudomonadati</taxon>
        <taxon>Myxococcota</taxon>
        <taxon>Myxococcia</taxon>
        <taxon>Myxococcales</taxon>
        <taxon>Cystobacterineae</taxon>
        <taxon>Archangiaceae</taxon>
        <taxon>Hyalangium</taxon>
    </lineage>
</organism>